<protein>
    <submittedName>
        <fullName evidence="1">Uncharacterized protein</fullName>
    </submittedName>
</protein>
<dbReference type="RefSeq" id="WP_092539476.1">
    <property type="nucleotide sequence ID" value="NZ_FOKV01000001.1"/>
</dbReference>
<evidence type="ECO:0000313" key="1">
    <source>
        <dbReference type="EMBL" id="SFB69888.1"/>
    </source>
</evidence>
<accession>A0A1I1D9X6</accession>
<gene>
    <name evidence="1" type="ORF">SAMN04487907_101135</name>
</gene>
<sequence>MNTTKKILLKSLRRLYIKITRNSERISEKKIYIKSSENLIYDRLLADEPCMIARFGSTELTCLINYVGVKSGSKNYIKFIRGEENKWWWDYNIIDQMYEWSGFFPPTLNNIERFCEMMIDDMQEVDILGSWLDGENYFDGYLNCYKTHLRNLEPFWLDLPWTKALENKRVLVIHPFSETILAQYEKRKNIFENSNILPEFKSLDVIKAVQTLGQTSSEYDDWFDALNGMKKQIDKTDFDICLIGAGAYGFPLAAHVKRIGKKAIHLGGALQLIFGIRGKRWEDANYGVKEWGISNGEYSELMNKYWVRPLDKEKPKTAGNVEDSCYW</sequence>
<dbReference type="STRING" id="1334022.SAMN04487907_101135"/>
<evidence type="ECO:0000313" key="2">
    <source>
        <dbReference type="Proteomes" id="UP000199438"/>
    </source>
</evidence>
<name>A0A1I1D9X6_9FLAO</name>
<keyword evidence="2" id="KW-1185">Reference proteome</keyword>
<reference evidence="2" key="1">
    <citation type="submission" date="2016-10" db="EMBL/GenBank/DDBJ databases">
        <authorList>
            <person name="Varghese N."/>
            <person name="Submissions S."/>
        </authorList>
    </citation>
    <scope>NUCLEOTIDE SEQUENCE [LARGE SCALE GENOMIC DNA]</scope>
    <source>
        <strain evidence="2">DSM 24499</strain>
    </source>
</reference>
<organism evidence="1 2">
    <name type="scientific">Zunongwangia mangrovi</name>
    <dbReference type="NCBI Taxonomy" id="1334022"/>
    <lineage>
        <taxon>Bacteria</taxon>
        <taxon>Pseudomonadati</taxon>
        <taxon>Bacteroidota</taxon>
        <taxon>Flavobacteriia</taxon>
        <taxon>Flavobacteriales</taxon>
        <taxon>Flavobacteriaceae</taxon>
        <taxon>Zunongwangia</taxon>
    </lineage>
</organism>
<proteinExistence type="predicted"/>
<dbReference type="EMBL" id="FOKV01000001">
    <property type="protein sequence ID" value="SFB69888.1"/>
    <property type="molecule type" value="Genomic_DNA"/>
</dbReference>
<dbReference type="Proteomes" id="UP000199438">
    <property type="component" value="Unassembled WGS sequence"/>
</dbReference>
<dbReference type="AlphaFoldDB" id="A0A1I1D9X6"/>
<dbReference type="OrthoDB" id="9795420at2"/>